<reference evidence="2 3" key="1">
    <citation type="submission" date="2017-11" db="EMBL/GenBank/DDBJ databases">
        <title>Genomic Encyclopedia of Archaeal and Bacterial Type Strains, Phase II (KMG-II): From Individual Species to Whole Genera.</title>
        <authorList>
            <person name="Goeker M."/>
        </authorList>
    </citation>
    <scope>NUCLEOTIDE SEQUENCE [LARGE SCALE GENOMIC DNA]</scope>
    <source>
        <strain evidence="2 3">DSM 27763</strain>
    </source>
</reference>
<feature type="compositionally biased region" description="Low complexity" evidence="1">
    <location>
        <begin position="59"/>
        <end position="70"/>
    </location>
</feature>
<evidence type="ECO:0000256" key="1">
    <source>
        <dbReference type="SAM" id="MobiDB-lite"/>
    </source>
</evidence>
<dbReference type="EMBL" id="PGEZ01000001">
    <property type="protein sequence ID" value="PJJ57748.1"/>
    <property type="molecule type" value="Genomic_DNA"/>
</dbReference>
<feature type="compositionally biased region" description="Basic and acidic residues" evidence="1">
    <location>
        <begin position="35"/>
        <end position="54"/>
    </location>
</feature>
<gene>
    <name evidence="2" type="ORF">CLV56_1986</name>
</gene>
<comment type="caution">
    <text evidence="2">The sequence shown here is derived from an EMBL/GenBank/DDBJ whole genome shotgun (WGS) entry which is preliminary data.</text>
</comment>
<dbReference type="AlphaFoldDB" id="A0A2M9BIH1"/>
<name>A0A2M9BIH1_9ACTN</name>
<accession>A0A2M9BIH1</accession>
<dbReference type="Proteomes" id="UP000230842">
    <property type="component" value="Unassembled WGS sequence"/>
</dbReference>
<keyword evidence="3" id="KW-1185">Reference proteome</keyword>
<proteinExistence type="predicted"/>
<evidence type="ECO:0008006" key="4">
    <source>
        <dbReference type="Google" id="ProtNLM"/>
    </source>
</evidence>
<evidence type="ECO:0000313" key="2">
    <source>
        <dbReference type="EMBL" id="PJJ57748.1"/>
    </source>
</evidence>
<feature type="region of interest" description="Disordered" evidence="1">
    <location>
        <begin position="35"/>
        <end position="70"/>
    </location>
</feature>
<sequence length="101" mass="10795">MAVTEAELSLTTDELRAVTRYATEDAEAVLRVFENDRPDDPRPREAVDAHRAAKETTVASATHASHGAGDAAAAAYLHPLARATQVAHILRASAHAALRTR</sequence>
<protein>
    <recommendedName>
        <fullName evidence="4">Exonuclease SbcC</fullName>
    </recommendedName>
</protein>
<evidence type="ECO:0000313" key="3">
    <source>
        <dbReference type="Proteomes" id="UP000230842"/>
    </source>
</evidence>
<organism evidence="2 3">
    <name type="scientific">Mumia flava</name>
    <dbReference type="NCBI Taxonomy" id="1348852"/>
    <lineage>
        <taxon>Bacteria</taxon>
        <taxon>Bacillati</taxon>
        <taxon>Actinomycetota</taxon>
        <taxon>Actinomycetes</taxon>
        <taxon>Propionibacteriales</taxon>
        <taxon>Nocardioidaceae</taxon>
        <taxon>Mumia</taxon>
    </lineage>
</organism>